<keyword evidence="6" id="KW-0967">Endosome</keyword>
<keyword evidence="9 10" id="KW-0472">Membrane</keyword>
<dbReference type="PANTHER" id="PTHR10766">
    <property type="entry name" value="TRANSMEMBRANE 9 SUPERFAMILY PROTEIN"/>
    <property type="match status" value="1"/>
</dbReference>
<comment type="subcellular location">
    <subcellularLocation>
        <location evidence="1">Endosome membrane</location>
        <topology evidence="1">Multi-pass membrane protein</topology>
    </subcellularLocation>
    <subcellularLocation>
        <location evidence="2">Golgi apparatus membrane</location>
        <topology evidence="2">Multi-pass membrane protein</topology>
    </subcellularLocation>
</comment>
<dbReference type="Proteomes" id="UP001279734">
    <property type="component" value="Unassembled WGS sequence"/>
</dbReference>
<accession>A0AAD3XRE6</accession>
<dbReference type="GO" id="GO:0072657">
    <property type="term" value="P:protein localization to membrane"/>
    <property type="evidence" value="ECO:0007669"/>
    <property type="project" value="TreeGrafter"/>
</dbReference>
<comment type="caution">
    <text evidence="10">Lacks conserved residue(s) required for the propagation of feature annotation.</text>
</comment>
<keyword evidence="5" id="KW-0732">Signal</keyword>
<evidence type="ECO:0000256" key="3">
    <source>
        <dbReference type="ARBA" id="ARBA00005227"/>
    </source>
</evidence>
<protein>
    <recommendedName>
        <fullName evidence="10">Transmembrane 9 superfamily member</fullName>
    </recommendedName>
</protein>
<dbReference type="AlphaFoldDB" id="A0AAD3XRE6"/>
<comment type="similarity">
    <text evidence="3 10">Belongs to the nonaspanin (TM9SF) (TC 9.A.2) family.</text>
</comment>
<reference evidence="11" key="1">
    <citation type="submission" date="2023-05" db="EMBL/GenBank/DDBJ databases">
        <title>Nepenthes gracilis genome sequencing.</title>
        <authorList>
            <person name="Fukushima K."/>
        </authorList>
    </citation>
    <scope>NUCLEOTIDE SEQUENCE</scope>
    <source>
        <strain evidence="11">SING2019-196</strain>
    </source>
</reference>
<dbReference type="Pfam" id="PF02990">
    <property type="entry name" value="EMP70"/>
    <property type="match status" value="1"/>
</dbReference>
<gene>
    <name evidence="11" type="ORF">Nepgr_015567</name>
</gene>
<evidence type="ECO:0000256" key="10">
    <source>
        <dbReference type="RuleBase" id="RU363079"/>
    </source>
</evidence>
<keyword evidence="12" id="KW-1185">Reference proteome</keyword>
<evidence type="ECO:0000256" key="7">
    <source>
        <dbReference type="ARBA" id="ARBA00022989"/>
    </source>
</evidence>
<evidence type="ECO:0000313" key="11">
    <source>
        <dbReference type="EMBL" id="GMH13726.1"/>
    </source>
</evidence>
<evidence type="ECO:0000256" key="4">
    <source>
        <dbReference type="ARBA" id="ARBA00022692"/>
    </source>
</evidence>
<evidence type="ECO:0000256" key="9">
    <source>
        <dbReference type="ARBA" id="ARBA00023136"/>
    </source>
</evidence>
<dbReference type="EMBL" id="BSYO01000013">
    <property type="protein sequence ID" value="GMH13726.1"/>
    <property type="molecule type" value="Genomic_DNA"/>
</dbReference>
<evidence type="ECO:0000256" key="2">
    <source>
        <dbReference type="ARBA" id="ARBA00004653"/>
    </source>
</evidence>
<keyword evidence="8" id="KW-0333">Golgi apparatus</keyword>
<name>A0AAD3XRE6_NEPGR</name>
<evidence type="ECO:0000256" key="8">
    <source>
        <dbReference type="ARBA" id="ARBA00023034"/>
    </source>
</evidence>
<feature type="transmembrane region" description="Helical" evidence="10">
    <location>
        <begin position="46"/>
        <end position="70"/>
    </location>
</feature>
<comment type="caution">
    <text evidence="11">The sequence shown here is derived from an EMBL/GenBank/DDBJ whole genome shotgun (WGS) entry which is preliminary data.</text>
</comment>
<keyword evidence="7 10" id="KW-1133">Transmembrane helix</keyword>
<feature type="transmembrane region" description="Helical" evidence="10">
    <location>
        <begin position="102"/>
        <end position="125"/>
    </location>
</feature>
<evidence type="ECO:0000256" key="1">
    <source>
        <dbReference type="ARBA" id="ARBA00004337"/>
    </source>
</evidence>
<sequence length="208" mass="24132">MFRGTEWKKNTLKTTLMLPGILLGVFLVLNALIWEEKSSGAVPFGTMFALAVLWFAISVLLVFVGSYLRFKKLAMEYPMKTNKILRQILEQAWYMKPIFSRLVGGILPFGAVFVELFFILTSIWLNQFDYIFGFLFIIFDILILTCAEITIVLCYFQLCSEYYLWWWKSYLTAGSSGISTFSCTRYSISSPDWILQSWFRASFTLCIC</sequence>
<evidence type="ECO:0000256" key="5">
    <source>
        <dbReference type="ARBA" id="ARBA00022729"/>
    </source>
</evidence>
<organism evidence="11 12">
    <name type="scientific">Nepenthes gracilis</name>
    <name type="common">Slender pitcher plant</name>
    <dbReference type="NCBI Taxonomy" id="150966"/>
    <lineage>
        <taxon>Eukaryota</taxon>
        <taxon>Viridiplantae</taxon>
        <taxon>Streptophyta</taxon>
        <taxon>Embryophyta</taxon>
        <taxon>Tracheophyta</taxon>
        <taxon>Spermatophyta</taxon>
        <taxon>Magnoliopsida</taxon>
        <taxon>eudicotyledons</taxon>
        <taxon>Gunneridae</taxon>
        <taxon>Pentapetalae</taxon>
        <taxon>Caryophyllales</taxon>
        <taxon>Nepenthaceae</taxon>
        <taxon>Nepenthes</taxon>
    </lineage>
</organism>
<feature type="transmembrane region" description="Helical" evidence="10">
    <location>
        <begin position="131"/>
        <end position="156"/>
    </location>
</feature>
<keyword evidence="4 10" id="KW-0812">Transmembrane</keyword>
<proteinExistence type="inferred from homology"/>
<evidence type="ECO:0000256" key="6">
    <source>
        <dbReference type="ARBA" id="ARBA00022753"/>
    </source>
</evidence>
<dbReference type="PANTHER" id="PTHR10766:SF111">
    <property type="entry name" value="TRANSMEMBRANE 9 SUPERFAMILY MEMBER 2"/>
    <property type="match status" value="1"/>
</dbReference>
<dbReference type="GO" id="GO:0000139">
    <property type="term" value="C:Golgi membrane"/>
    <property type="evidence" value="ECO:0007669"/>
    <property type="project" value="UniProtKB-SubCell"/>
</dbReference>
<dbReference type="InterPro" id="IPR004240">
    <property type="entry name" value="EMP70"/>
</dbReference>
<dbReference type="GO" id="GO:0010008">
    <property type="term" value="C:endosome membrane"/>
    <property type="evidence" value="ECO:0007669"/>
    <property type="project" value="UniProtKB-SubCell"/>
</dbReference>
<evidence type="ECO:0000313" key="12">
    <source>
        <dbReference type="Proteomes" id="UP001279734"/>
    </source>
</evidence>
<feature type="transmembrane region" description="Helical" evidence="10">
    <location>
        <begin position="12"/>
        <end position="34"/>
    </location>
</feature>